<organism evidence="1 2">
    <name type="scientific">Trichonephila clavipes</name>
    <name type="common">Golden silk orbweaver</name>
    <name type="synonym">Nephila clavipes</name>
    <dbReference type="NCBI Taxonomy" id="2585209"/>
    <lineage>
        <taxon>Eukaryota</taxon>
        <taxon>Metazoa</taxon>
        <taxon>Ecdysozoa</taxon>
        <taxon>Arthropoda</taxon>
        <taxon>Chelicerata</taxon>
        <taxon>Arachnida</taxon>
        <taxon>Araneae</taxon>
        <taxon>Araneomorphae</taxon>
        <taxon>Entelegynae</taxon>
        <taxon>Araneoidea</taxon>
        <taxon>Nephilidae</taxon>
        <taxon>Trichonephila</taxon>
    </lineage>
</organism>
<evidence type="ECO:0000313" key="2">
    <source>
        <dbReference type="Proteomes" id="UP000887159"/>
    </source>
</evidence>
<dbReference type="EMBL" id="BMAU01021363">
    <property type="protein sequence ID" value="GFY23485.1"/>
    <property type="molecule type" value="Genomic_DNA"/>
</dbReference>
<keyword evidence="2" id="KW-1185">Reference proteome</keyword>
<gene>
    <name evidence="1" type="ORF">TNCV_3941771</name>
</gene>
<name>A0A8X6VW41_TRICX</name>
<dbReference type="Proteomes" id="UP000887159">
    <property type="component" value="Unassembled WGS sequence"/>
</dbReference>
<comment type="caution">
    <text evidence="1">The sequence shown here is derived from an EMBL/GenBank/DDBJ whole genome shotgun (WGS) entry which is preliminary data.</text>
</comment>
<dbReference type="AlphaFoldDB" id="A0A8X6VW41"/>
<evidence type="ECO:0000313" key="1">
    <source>
        <dbReference type="EMBL" id="GFY23485.1"/>
    </source>
</evidence>
<accession>A0A8X6VW41</accession>
<protein>
    <submittedName>
        <fullName evidence="1">Uncharacterized protein</fullName>
    </submittedName>
</protein>
<sequence length="92" mass="10263">MNGILHKRILAHSRPCSRRRRIDEADINTLAPVDQRAANCLEEVVWKLYAYHRALVSPPSSSPNFSSCPVLVGSLFPNSHHGGPVSLYMSCY</sequence>
<proteinExistence type="predicted"/>
<reference evidence="1" key="1">
    <citation type="submission" date="2020-08" db="EMBL/GenBank/DDBJ databases">
        <title>Multicomponent nature underlies the extraordinary mechanical properties of spider dragline silk.</title>
        <authorList>
            <person name="Kono N."/>
            <person name="Nakamura H."/>
            <person name="Mori M."/>
            <person name="Yoshida Y."/>
            <person name="Ohtoshi R."/>
            <person name="Malay A.D."/>
            <person name="Moran D.A.P."/>
            <person name="Tomita M."/>
            <person name="Numata K."/>
            <person name="Arakawa K."/>
        </authorList>
    </citation>
    <scope>NUCLEOTIDE SEQUENCE</scope>
</reference>